<keyword evidence="6" id="KW-0809">Transit peptide</keyword>
<dbReference type="GO" id="GO:0016020">
    <property type="term" value="C:membrane"/>
    <property type="evidence" value="ECO:0007669"/>
    <property type="project" value="UniProtKB-SubCell"/>
</dbReference>
<dbReference type="Gene3D" id="2.40.128.330">
    <property type="match status" value="1"/>
</dbReference>
<name>A0AAW1XVR8_RUBAR</name>
<dbReference type="Pfam" id="PF22099">
    <property type="entry name" value="MRS2-like"/>
    <property type="match status" value="1"/>
</dbReference>
<evidence type="ECO:0000313" key="12">
    <source>
        <dbReference type="Proteomes" id="UP001457282"/>
    </source>
</evidence>
<dbReference type="GO" id="GO:0015095">
    <property type="term" value="F:magnesium ion transmembrane transporter activity"/>
    <property type="evidence" value="ECO:0007669"/>
    <property type="project" value="TreeGrafter"/>
</dbReference>
<dbReference type="InterPro" id="IPR039204">
    <property type="entry name" value="MRS2-like"/>
</dbReference>
<dbReference type="GO" id="GO:0009941">
    <property type="term" value="C:chloroplast envelope"/>
    <property type="evidence" value="ECO:0007669"/>
    <property type="project" value="TreeGrafter"/>
</dbReference>
<evidence type="ECO:0000256" key="6">
    <source>
        <dbReference type="ARBA" id="ARBA00022946"/>
    </source>
</evidence>
<sequence length="202" mass="22181">MALTPWPLLFQLPFHSSSPSSHLFYSQPPHSPTPIALRISDVSAFSPVKLSVPVSSPRGNCFRSATEEDRSSAPEAFSDDDDRDLVDVKTSPTTSGGSLSVTTSFSSDSLSLGIREPVYEVEEVKANGTISVRKINRRQLLKFSGLRPRDIRSVDPSLFLTNSMPSLLVREHAIIKLGSLRAIAMQERVLILTTTVKEEKLS</sequence>
<keyword evidence="9" id="KW-0472">Membrane</keyword>
<accession>A0AAW1XVR8</accession>
<reference evidence="11 12" key="1">
    <citation type="journal article" date="2023" name="G3 (Bethesda)">
        <title>A chromosome-length genome assembly and annotation of blackberry (Rubus argutus, cv. 'Hillquist').</title>
        <authorList>
            <person name="Bruna T."/>
            <person name="Aryal R."/>
            <person name="Dudchenko O."/>
            <person name="Sargent D.J."/>
            <person name="Mead D."/>
            <person name="Buti M."/>
            <person name="Cavallini A."/>
            <person name="Hytonen T."/>
            <person name="Andres J."/>
            <person name="Pham M."/>
            <person name="Weisz D."/>
            <person name="Mascagni F."/>
            <person name="Usai G."/>
            <person name="Natali L."/>
            <person name="Bassil N."/>
            <person name="Fernandez G.E."/>
            <person name="Lomsadze A."/>
            <person name="Armour M."/>
            <person name="Olukolu B."/>
            <person name="Poorten T."/>
            <person name="Britton C."/>
            <person name="Davik J."/>
            <person name="Ashrafi H."/>
            <person name="Aiden E.L."/>
            <person name="Borodovsky M."/>
            <person name="Worthington M."/>
        </authorList>
    </citation>
    <scope>NUCLEOTIDE SEQUENCE [LARGE SCALE GENOMIC DNA]</scope>
    <source>
        <strain evidence="11">PI 553951</strain>
    </source>
</reference>
<feature type="compositionally biased region" description="Low complexity" evidence="10">
    <location>
        <begin position="88"/>
        <end position="104"/>
    </location>
</feature>
<keyword evidence="7" id="KW-1133">Transmembrane helix</keyword>
<keyword evidence="3" id="KW-0813">Transport</keyword>
<dbReference type="Proteomes" id="UP001457282">
    <property type="component" value="Unassembled WGS sequence"/>
</dbReference>
<evidence type="ECO:0000256" key="8">
    <source>
        <dbReference type="ARBA" id="ARBA00023065"/>
    </source>
</evidence>
<protein>
    <submittedName>
        <fullName evidence="11">Uncharacterized protein</fullName>
    </submittedName>
</protein>
<evidence type="ECO:0000256" key="3">
    <source>
        <dbReference type="ARBA" id="ARBA00022448"/>
    </source>
</evidence>
<proteinExistence type="inferred from homology"/>
<dbReference type="FunFam" id="2.40.128.330:FF:000004">
    <property type="entry name" value="Magnesium transporter MRS2-11, chloroplastic"/>
    <property type="match status" value="1"/>
</dbReference>
<keyword evidence="12" id="KW-1185">Reference proteome</keyword>
<evidence type="ECO:0000256" key="7">
    <source>
        <dbReference type="ARBA" id="ARBA00022989"/>
    </source>
</evidence>
<comment type="subcellular location">
    <subcellularLocation>
        <location evidence="1">Membrane</location>
        <topology evidence="1">Multi-pass membrane protein</topology>
    </subcellularLocation>
</comment>
<evidence type="ECO:0000256" key="5">
    <source>
        <dbReference type="ARBA" id="ARBA00022842"/>
    </source>
</evidence>
<comment type="caution">
    <text evidence="11">The sequence shown here is derived from an EMBL/GenBank/DDBJ whole genome shotgun (WGS) entry which is preliminary data.</text>
</comment>
<evidence type="ECO:0000256" key="1">
    <source>
        <dbReference type="ARBA" id="ARBA00004141"/>
    </source>
</evidence>
<dbReference type="EMBL" id="JBEDUW010000003">
    <property type="protein sequence ID" value="KAK9939943.1"/>
    <property type="molecule type" value="Genomic_DNA"/>
</dbReference>
<dbReference type="PANTHER" id="PTHR13890">
    <property type="entry name" value="RNA SPLICING PROTEIN MRS2, MITOCHONDRIAL"/>
    <property type="match status" value="1"/>
</dbReference>
<evidence type="ECO:0000256" key="9">
    <source>
        <dbReference type="ARBA" id="ARBA00023136"/>
    </source>
</evidence>
<comment type="similarity">
    <text evidence="2">Belongs to the CorA metal ion transporter (MIT) (TC 1.A.35.5) family.</text>
</comment>
<evidence type="ECO:0000256" key="10">
    <source>
        <dbReference type="SAM" id="MobiDB-lite"/>
    </source>
</evidence>
<evidence type="ECO:0000256" key="4">
    <source>
        <dbReference type="ARBA" id="ARBA00022692"/>
    </source>
</evidence>
<keyword evidence="4" id="KW-0812">Transmembrane</keyword>
<dbReference type="PANTHER" id="PTHR13890:SF0">
    <property type="entry name" value="MAGNESIUM TRANSPORTER MRS2 HOMOLOG, MITOCHONDRIAL"/>
    <property type="match status" value="1"/>
</dbReference>
<evidence type="ECO:0000313" key="11">
    <source>
        <dbReference type="EMBL" id="KAK9939943.1"/>
    </source>
</evidence>
<gene>
    <name evidence="11" type="ORF">M0R45_016623</name>
</gene>
<feature type="region of interest" description="Disordered" evidence="10">
    <location>
        <begin position="59"/>
        <end position="104"/>
    </location>
</feature>
<dbReference type="AlphaFoldDB" id="A0AAW1XVR8"/>
<keyword evidence="8" id="KW-0406">Ion transport</keyword>
<keyword evidence="5" id="KW-0460">Magnesium</keyword>
<evidence type="ECO:0000256" key="2">
    <source>
        <dbReference type="ARBA" id="ARBA00007535"/>
    </source>
</evidence>
<organism evidence="11 12">
    <name type="scientific">Rubus argutus</name>
    <name type="common">Southern blackberry</name>
    <dbReference type="NCBI Taxonomy" id="59490"/>
    <lineage>
        <taxon>Eukaryota</taxon>
        <taxon>Viridiplantae</taxon>
        <taxon>Streptophyta</taxon>
        <taxon>Embryophyta</taxon>
        <taxon>Tracheophyta</taxon>
        <taxon>Spermatophyta</taxon>
        <taxon>Magnoliopsida</taxon>
        <taxon>eudicotyledons</taxon>
        <taxon>Gunneridae</taxon>
        <taxon>Pentapetalae</taxon>
        <taxon>rosids</taxon>
        <taxon>fabids</taxon>
        <taxon>Rosales</taxon>
        <taxon>Rosaceae</taxon>
        <taxon>Rosoideae</taxon>
        <taxon>Rosoideae incertae sedis</taxon>
        <taxon>Rubus</taxon>
    </lineage>
</organism>